<organism evidence="3 4">
    <name type="scientific">Jannaschia seosinensis</name>
    <dbReference type="NCBI Taxonomy" id="313367"/>
    <lineage>
        <taxon>Bacteria</taxon>
        <taxon>Pseudomonadati</taxon>
        <taxon>Pseudomonadota</taxon>
        <taxon>Alphaproteobacteria</taxon>
        <taxon>Rhodobacterales</taxon>
        <taxon>Roseobacteraceae</taxon>
        <taxon>Jannaschia</taxon>
    </lineage>
</organism>
<accession>A0A0M7BDT9</accession>
<dbReference type="PANTHER" id="PTHR36448">
    <property type="entry name" value="BLR7373 PROTEIN"/>
    <property type="match status" value="1"/>
</dbReference>
<dbReference type="InterPro" id="IPR014500">
    <property type="entry name" value="UCP019307_cupin"/>
</dbReference>
<proteinExistence type="predicted"/>
<evidence type="ECO:0000313" key="4">
    <source>
        <dbReference type="Proteomes" id="UP000049455"/>
    </source>
</evidence>
<dbReference type="STRING" id="313367.JSE7799_03708"/>
<evidence type="ECO:0000259" key="2">
    <source>
        <dbReference type="Pfam" id="PF07883"/>
    </source>
</evidence>
<dbReference type="Proteomes" id="UP000049455">
    <property type="component" value="Unassembled WGS sequence"/>
</dbReference>
<dbReference type="PANTHER" id="PTHR36448:SF2">
    <property type="entry name" value="CUPIN TYPE-1 DOMAIN-CONTAINING PROTEIN"/>
    <property type="match status" value="1"/>
</dbReference>
<feature type="region of interest" description="Disordered" evidence="1">
    <location>
        <begin position="148"/>
        <end position="167"/>
    </location>
</feature>
<dbReference type="Gene3D" id="2.60.120.10">
    <property type="entry name" value="Jelly Rolls"/>
    <property type="match status" value="1"/>
</dbReference>
<reference evidence="3 4" key="1">
    <citation type="submission" date="2015-09" db="EMBL/GenBank/DDBJ databases">
        <authorList>
            <person name="Jackson K.R."/>
            <person name="Lunt B.L."/>
            <person name="Fisher J.N.B."/>
            <person name="Gardner A.V."/>
            <person name="Bailey M.E."/>
            <person name="Deus L.M."/>
            <person name="Earl A.S."/>
            <person name="Gibby P.D."/>
            <person name="Hartmann K.A."/>
            <person name="Liu J.E."/>
            <person name="Manci A.M."/>
            <person name="Nielsen D.A."/>
            <person name="Solomon M.B."/>
            <person name="Breakwell D.P."/>
            <person name="Burnett S.H."/>
            <person name="Grose J.H."/>
        </authorList>
    </citation>
    <scope>NUCLEOTIDE SEQUENCE [LARGE SCALE GENOMIC DNA]</scope>
    <source>
        <strain evidence="3 4">CECT 7799</strain>
    </source>
</reference>
<dbReference type="EMBL" id="CYPR01000243">
    <property type="protein sequence ID" value="CUH40967.1"/>
    <property type="molecule type" value="Genomic_DNA"/>
</dbReference>
<dbReference type="InterPro" id="IPR011051">
    <property type="entry name" value="RmlC_Cupin_sf"/>
</dbReference>
<dbReference type="InterPro" id="IPR047121">
    <property type="entry name" value="YjiB-like"/>
</dbReference>
<dbReference type="SUPFAM" id="SSF51182">
    <property type="entry name" value="RmlC-like cupins"/>
    <property type="match status" value="1"/>
</dbReference>
<feature type="domain" description="Cupin type-2" evidence="2">
    <location>
        <begin position="59"/>
        <end position="112"/>
    </location>
</feature>
<dbReference type="RefSeq" id="WP_055664947.1">
    <property type="nucleotide sequence ID" value="NZ_CYPR01000243.1"/>
</dbReference>
<dbReference type="Pfam" id="PF07883">
    <property type="entry name" value="Cupin_2"/>
    <property type="match status" value="1"/>
</dbReference>
<name>A0A0M7BDT9_9RHOB</name>
<dbReference type="InterPro" id="IPR013096">
    <property type="entry name" value="Cupin_2"/>
</dbReference>
<dbReference type="OrthoDB" id="9791759at2"/>
<dbReference type="PIRSF" id="PIRSF019307">
    <property type="entry name" value="UCP019307"/>
    <property type="match status" value="1"/>
</dbReference>
<protein>
    <recommendedName>
        <fullName evidence="2">Cupin type-2 domain-containing protein</fullName>
    </recommendedName>
</protein>
<dbReference type="AlphaFoldDB" id="A0A0M7BDT9"/>
<gene>
    <name evidence="3" type="ORF">JSE7799_03708</name>
</gene>
<evidence type="ECO:0000313" key="3">
    <source>
        <dbReference type="EMBL" id="CUH40967.1"/>
    </source>
</evidence>
<evidence type="ECO:0000256" key="1">
    <source>
        <dbReference type="SAM" id="MobiDB-lite"/>
    </source>
</evidence>
<dbReference type="InterPro" id="IPR014710">
    <property type="entry name" value="RmlC-like_jellyroll"/>
</dbReference>
<keyword evidence="4" id="KW-1185">Reference proteome</keyword>
<sequence>MTPETFLLDRHDWVPNNPDLPVLHYHEGLQQAGALAPDDAEELLGRNGWPADWRNGIFSWHHYHSTAHEVLAAYDGRARVILGGPGGREVEFATGDVVVLPAGTGHCLIEAGSRFKIIGAYPAGQDWDICRDAPDEAMLRRIAEVPFPESDPLEGPDGALPKLWSGT</sequence>
<dbReference type="CDD" id="cd02219">
    <property type="entry name" value="cupin_YjlB-like"/>
    <property type="match status" value="1"/>
</dbReference>